<dbReference type="GO" id="GO:0050661">
    <property type="term" value="F:NADP binding"/>
    <property type="evidence" value="ECO:0007669"/>
    <property type="project" value="InterPro"/>
</dbReference>
<reference evidence="4 5" key="1">
    <citation type="submission" date="2019-06" db="EMBL/GenBank/DDBJ databases">
        <title>Genome Sequence of the Brown Rot Fungal Pathogen Monilinia laxa.</title>
        <authorList>
            <person name="De Miccolis Angelini R.M."/>
            <person name="Landi L."/>
            <person name="Abate D."/>
            <person name="Pollastro S."/>
            <person name="Romanazzi G."/>
            <person name="Faretra F."/>
        </authorList>
    </citation>
    <scope>NUCLEOTIDE SEQUENCE [LARGE SCALE GENOMIC DNA]</scope>
    <source>
        <strain evidence="4 5">Mlax316</strain>
    </source>
</reference>
<keyword evidence="2" id="KW-0274">FAD</keyword>
<dbReference type="InterPro" id="IPR036188">
    <property type="entry name" value="FAD/NAD-bd_sf"/>
</dbReference>
<evidence type="ECO:0000313" key="4">
    <source>
        <dbReference type="EMBL" id="KAB8297635.1"/>
    </source>
</evidence>
<dbReference type="InterPro" id="IPR020946">
    <property type="entry name" value="Flavin_mOase-like"/>
</dbReference>
<gene>
    <name evidence="4" type="ORF">EYC80_001443</name>
</gene>
<keyword evidence="5" id="KW-1185">Reference proteome</keyword>
<dbReference type="InterPro" id="IPR050982">
    <property type="entry name" value="Auxin_biosynth/cation_transpt"/>
</dbReference>
<organism evidence="4 5">
    <name type="scientific">Monilinia laxa</name>
    <name type="common">Brown rot fungus</name>
    <name type="synonym">Sclerotinia laxa</name>
    <dbReference type="NCBI Taxonomy" id="61186"/>
    <lineage>
        <taxon>Eukaryota</taxon>
        <taxon>Fungi</taxon>
        <taxon>Dikarya</taxon>
        <taxon>Ascomycota</taxon>
        <taxon>Pezizomycotina</taxon>
        <taxon>Leotiomycetes</taxon>
        <taxon>Helotiales</taxon>
        <taxon>Sclerotiniaceae</taxon>
        <taxon>Monilinia</taxon>
    </lineage>
</organism>
<name>A0A5N6K4U6_MONLA</name>
<dbReference type="PANTHER" id="PTHR43539">
    <property type="entry name" value="FLAVIN-BINDING MONOOXYGENASE-LIKE PROTEIN (AFU_ORTHOLOGUE AFUA_4G09220)"/>
    <property type="match status" value="1"/>
</dbReference>
<dbReference type="Pfam" id="PF00743">
    <property type="entry name" value="FMO-like"/>
    <property type="match status" value="1"/>
</dbReference>
<keyword evidence="1" id="KW-0285">Flavoprotein</keyword>
<dbReference type="AlphaFoldDB" id="A0A5N6K4U6"/>
<dbReference type="GO" id="GO:0050660">
    <property type="term" value="F:flavin adenine dinucleotide binding"/>
    <property type="evidence" value="ECO:0007669"/>
    <property type="project" value="InterPro"/>
</dbReference>
<protein>
    <recommendedName>
        <fullName evidence="6">FAD/NAD(P)-binding domain-containing protein</fullName>
    </recommendedName>
</protein>
<evidence type="ECO:0000256" key="1">
    <source>
        <dbReference type="ARBA" id="ARBA00022630"/>
    </source>
</evidence>
<dbReference type="EMBL" id="VIGI01000007">
    <property type="protein sequence ID" value="KAB8297635.1"/>
    <property type="molecule type" value="Genomic_DNA"/>
</dbReference>
<dbReference type="Gene3D" id="3.50.50.60">
    <property type="entry name" value="FAD/NAD(P)-binding domain"/>
    <property type="match status" value="1"/>
</dbReference>
<evidence type="ECO:0000256" key="2">
    <source>
        <dbReference type="ARBA" id="ARBA00022827"/>
    </source>
</evidence>
<evidence type="ECO:0008006" key="6">
    <source>
        <dbReference type="Google" id="ProtNLM"/>
    </source>
</evidence>
<sequence length="630" mass="70324">MGSVEIQSPIPSSERVEPGSFRLRLANLPESAAPASIDATKVASDFIQSFNQVIPSADIASLSSLFIEESYWRDQLCLSWDFHTLHGPSKILALFNKTKGSRLKSITLDSSSEFRSPKLTPLDEEGKTNVVQAFITAETDVGKGAGVFRLVQDQGTWKAFTLYTFLENLNGYEESVGKNRPYGVKHGQKTERENWLDRRNIEKDFGNGAEPTVLILGAGQGGLTMSARLKMLGVQSLMVDREERIGDNWRTRYHQLVLHDPVWYDHLPYLPFPDNWPVFTPKDKLGDWFEAYVSIFELNAWTQTTITNTSWSDETKQWTVTLERTKNGQKETRILHPKHIIQATGASGEPNFPSHIPGIEKFQGQIVHSSKYPGATPAHGQNKKAIVVGCCNSGHDIAQDLYENGHDVTIVQRSTTYVVRASTSTNGQASLYGENGPPTYDADTIFHSIPNPVVQKLNIARTQKARKTDEELLRGLEKAGFKLDMGPQDSGLWIKYLQRGGGYYLDVGCSQLIADGKIAVKQGREITQIHEKGAEFSDGSFIAADEIIFATGYLNMRTQCRKLFGDAVADRVGDVWGLDEEGELRTIWRKSGHEGFWFMGGNLALCRWQSKRLALLIKGLVEGVTKYEDI</sequence>
<dbReference type="SUPFAM" id="SSF51905">
    <property type="entry name" value="FAD/NAD(P)-binding domain"/>
    <property type="match status" value="2"/>
</dbReference>
<comment type="caution">
    <text evidence="4">The sequence shown here is derived from an EMBL/GenBank/DDBJ whole genome shotgun (WGS) entry which is preliminary data.</text>
</comment>
<accession>A0A5N6K4U6</accession>
<keyword evidence="3" id="KW-0560">Oxidoreductase</keyword>
<dbReference type="Proteomes" id="UP000326757">
    <property type="component" value="Unassembled WGS sequence"/>
</dbReference>
<dbReference type="GO" id="GO:0004499">
    <property type="term" value="F:N,N-dimethylaniline monooxygenase activity"/>
    <property type="evidence" value="ECO:0007669"/>
    <property type="project" value="InterPro"/>
</dbReference>
<evidence type="ECO:0000256" key="3">
    <source>
        <dbReference type="ARBA" id="ARBA00023002"/>
    </source>
</evidence>
<proteinExistence type="predicted"/>
<dbReference type="PANTHER" id="PTHR43539:SF68">
    <property type="entry name" value="FLAVIN-BINDING MONOOXYGENASE-LIKE PROTEIN (AFU_ORTHOLOGUE AFUA_4G09220)"/>
    <property type="match status" value="1"/>
</dbReference>
<evidence type="ECO:0000313" key="5">
    <source>
        <dbReference type="Proteomes" id="UP000326757"/>
    </source>
</evidence>
<dbReference type="OrthoDB" id="74360at2759"/>